<keyword evidence="4" id="KW-1185">Reference proteome</keyword>
<evidence type="ECO:0000313" key="4">
    <source>
        <dbReference type="Proteomes" id="UP001500994"/>
    </source>
</evidence>
<name>A0ABN3RB27_9ACTN</name>
<dbReference type="Pfam" id="PF03771">
    <property type="entry name" value="SPDY"/>
    <property type="match status" value="2"/>
</dbReference>
<sequence length="233" mass="25739">MDDVPVDAADHDALLDHFLDTHHDWHMWRTWSDDLAYATHKSQTLRIERDHSAPARETAWTVAAYETPVSDRTWHLTATGATPLPMLQDLLIDLADGTAWDTAIGQFIDEASVIAATQPATDAGWTHTFAGRWIHWTAPNGEAGIQFDAFAAQRLNDTLPTWVLWAGPTIDQPTWEITASTRTPSNLLANLTETLTQTCSTHQATTHPSPYAQRHTTSLPAPPAFGQPYGQAL</sequence>
<evidence type="ECO:0000259" key="2">
    <source>
        <dbReference type="Pfam" id="PF03771"/>
    </source>
</evidence>
<dbReference type="Proteomes" id="UP001500994">
    <property type="component" value="Unassembled WGS sequence"/>
</dbReference>
<organism evidence="3 4">
    <name type="scientific">Streptomyces lunalinharesii</name>
    <dbReference type="NCBI Taxonomy" id="333384"/>
    <lineage>
        <taxon>Bacteria</taxon>
        <taxon>Bacillati</taxon>
        <taxon>Actinomycetota</taxon>
        <taxon>Actinomycetes</taxon>
        <taxon>Kitasatosporales</taxon>
        <taxon>Streptomycetaceae</taxon>
        <taxon>Streptomyces</taxon>
    </lineage>
</organism>
<feature type="domain" description="DUF317" evidence="2">
    <location>
        <begin position="138"/>
        <end position="197"/>
    </location>
</feature>
<proteinExistence type="predicted"/>
<evidence type="ECO:0000313" key="3">
    <source>
        <dbReference type="EMBL" id="GAA2647569.1"/>
    </source>
</evidence>
<feature type="domain" description="DUF317" evidence="2">
    <location>
        <begin position="43"/>
        <end position="99"/>
    </location>
</feature>
<dbReference type="InterPro" id="IPR005523">
    <property type="entry name" value="DUF317_SPDY"/>
</dbReference>
<protein>
    <recommendedName>
        <fullName evidence="2">DUF317 domain-containing protein</fullName>
    </recommendedName>
</protein>
<feature type="region of interest" description="Disordered" evidence="1">
    <location>
        <begin position="200"/>
        <end position="233"/>
    </location>
</feature>
<evidence type="ECO:0000256" key="1">
    <source>
        <dbReference type="SAM" id="MobiDB-lite"/>
    </source>
</evidence>
<dbReference type="RefSeq" id="WP_344573469.1">
    <property type="nucleotide sequence ID" value="NZ_BAAARK010000001.1"/>
</dbReference>
<dbReference type="EMBL" id="BAAARK010000001">
    <property type="protein sequence ID" value="GAA2647569.1"/>
    <property type="molecule type" value="Genomic_DNA"/>
</dbReference>
<comment type="caution">
    <text evidence="3">The sequence shown here is derived from an EMBL/GenBank/DDBJ whole genome shotgun (WGS) entry which is preliminary data.</text>
</comment>
<gene>
    <name evidence="3" type="ORF">GCM10009864_08180</name>
</gene>
<accession>A0ABN3RB27</accession>
<reference evidence="3 4" key="1">
    <citation type="journal article" date="2019" name="Int. J. Syst. Evol. Microbiol.">
        <title>The Global Catalogue of Microorganisms (GCM) 10K type strain sequencing project: providing services to taxonomists for standard genome sequencing and annotation.</title>
        <authorList>
            <consortium name="The Broad Institute Genomics Platform"/>
            <consortium name="The Broad Institute Genome Sequencing Center for Infectious Disease"/>
            <person name="Wu L."/>
            <person name="Ma J."/>
        </authorList>
    </citation>
    <scope>NUCLEOTIDE SEQUENCE [LARGE SCALE GENOMIC DNA]</scope>
    <source>
        <strain evidence="3 4">JCM 16374</strain>
    </source>
</reference>
<feature type="compositionally biased region" description="Polar residues" evidence="1">
    <location>
        <begin position="200"/>
        <end position="219"/>
    </location>
</feature>